<organism evidence="1">
    <name type="scientific">bioreactor metagenome</name>
    <dbReference type="NCBI Taxonomy" id="1076179"/>
    <lineage>
        <taxon>unclassified sequences</taxon>
        <taxon>metagenomes</taxon>
        <taxon>ecological metagenomes</taxon>
    </lineage>
</organism>
<comment type="caution">
    <text evidence="1">The sequence shown here is derived from an EMBL/GenBank/DDBJ whole genome shotgun (WGS) entry which is preliminary data.</text>
</comment>
<name>A0A644TT05_9ZZZZ</name>
<dbReference type="InterPro" id="IPR019853">
    <property type="entry name" value="GldB-like"/>
</dbReference>
<evidence type="ECO:0000313" key="1">
    <source>
        <dbReference type="EMBL" id="MPL70128.1"/>
    </source>
</evidence>
<reference evidence="1" key="1">
    <citation type="submission" date="2019-08" db="EMBL/GenBank/DDBJ databases">
        <authorList>
            <person name="Kucharzyk K."/>
            <person name="Murdoch R.W."/>
            <person name="Higgins S."/>
            <person name="Loffler F."/>
        </authorList>
    </citation>
    <scope>NUCLEOTIDE SEQUENCE</scope>
</reference>
<dbReference type="Pfam" id="PF25594">
    <property type="entry name" value="GldB_lipo"/>
    <property type="match status" value="1"/>
</dbReference>
<sequence length="344" mass="40576">MKKIFFLIAISSLFIFSCKKDKVKEVIIDPATGQETKIKVNRFEDILFDQNQKDLKAHLKANYENYKPVFNTTLDDEEYFKVIQYFATDPNMISAYKTVKKTYPNLDWVSDDITTAFSLLLKEYPDTKIPKLYSIMFGPAEFSYSYSKRVLARKDFITFSIDLYSINSLQENKYYQQFPKYMMIMLDSAYLVPDIMNQYLRNLNEELPLMELNPEASLCDIIVERGKYYYALTKLLPNSSINSIFRYTKEQMQWVEDNEYNIWGLIIQNGLLYSKDRPKYMYLINEGPTTKGLKESPSRLGDYIGYKIVEKYMNETNKSLKEMLETQNAKEILNKSSYKPKKNN</sequence>
<dbReference type="PROSITE" id="PS51257">
    <property type="entry name" value="PROKAR_LIPOPROTEIN"/>
    <property type="match status" value="1"/>
</dbReference>
<gene>
    <name evidence="1" type="ORF">SDC9_15879</name>
</gene>
<dbReference type="AlphaFoldDB" id="A0A644TT05"/>
<proteinExistence type="predicted"/>
<protein>
    <submittedName>
        <fullName evidence="1">Uncharacterized protein</fullName>
    </submittedName>
</protein>
<accession>A0A644TT05</accession>
<dbReference type="EMBL" id="VSSQ01000051">
    <property type="protein sequence ID" value="MPL70128.1"/>
    <property type="molecule type" value="Genomic_DNA"/>
</dbReference>